<dbReference type="RefSeq" id="WP_094966816.1">
    <property type="nucleotide sequence ID" value="NZ_NGJN01000001.1"/>
</dbReference>
<comment type="caution">
    <text evidence="3">The sequence shown here is derived from an EMBL/GenBank/DDBJ whole genome shotgun (WGS) entry which is preliminary data.</text>
</comment>
<dbReference type="SUPFAM" id="SSF69318">
    <property type="entry name" value="Integrin alpha N-terminal domain"/>
    <property type="match status" value="3"/>
</dbReference>
<keyword evidence="1" id="KW-0732">Signal</keyword>
<evidence type="ECO:0000256" key="1">
    <source>
        <dbReference type="ARBA" id="ARBA00022729"/>
    </source>
</evidence>
<evidence type="ECO:0000313" key="3">
    <source>
        <dbReference type="EMBL" id="OZV70742.1"/>
    </source>
</evidence>
<dbReference type="Proteomes" id="UP000216840">
    <property type="component" value="Unassembled WGS sequence"/>
</dbReference>
<dbReference type="PANTHER" id="PTHR16026">
    <property type="entry name" value="CARTILAGE ACIDIC PROTEIN 1"/>
    <property type="match status" value="1"/>
</dbReference>
<dbReference type="Gene3D" id="2.130.10.130">
    <property type="entry name" value="Integrin alpha, N-terminal"/>
    <property type="match status" value="2"/>
</dbReference>
<dbReference type="InterPro" id="IPR028994">
    <property type="entry name" value="Integrin_alpha_N"/>
</dbReference>
<dbReference type="InterPro" id="IPR027039">
    <property type="entry name" value="Crtac1"/>
</dbReference>
<keyword evidence="4" id="KW-1185">Reference proteome</keyword>
<dbReference type="Pfam" id="PF07593">
    <property type="entry name" value="UnbV_ASPIC"/>
    <property type="match status" value="1"/>
</dbReference>
<proteinExistence type="predicted"/>
<dbReference type="Pfam" id="PF13517">
    <property type="entry name" value="FG-GAP_3"/>
    <property type="match status" value="5"/>
</dbReference>
<evidence type="ECO:0000259" key="2">
    <source>
        <dbReference type="Pfam" id="PF07593"/>
    </source>
</evidence>
<evidence type="ECO:0000313" key="4">
    <source>
        <dbReference type="Proteomes" id="UP000216840"/>
    </source>
</evidence>
<dbReference type="AlphaFoldDB" id="A0A265UZU5"/>
<feature type="domain" description="ASPIC/UnbV" evidence="2">
    <location>
        <begin position="546"/>
        <end position="610"/>
    </location>
</feature>
<dbReference type="EMBL" id="NGJN01000001">
    <property type="protein sequence ID" value="OZV70742.1"/>
    <property type="molecule type" value="Genomic_DNA"/>
</dbReference>
<reference evidence="3 4" key="1">
    <citation type="submission" date="2017-05" db="EMBL/GenBank/DDBJ databases">
        <title>The draft genome sequence of Idiomarina salinarum WNB302.</title>
        <authorList>
            <person name="Sun Y."/>
            <person name="Chen B."/>
            <person name="Du Z."/>
        </authorList>
    </citation>
    <scope>NUCLEOTIDE SEQUENCE [LARGE SCALE GENOMIC DNA]</scope>
    <source>
        <strain evidence="3 4">WNB302</strain>
    </source>
</reference>
<sequence>MMFHRGLVFFCCLLLFINCKEAEQKKEKEPIKSFAEEQNLKEPTLFEFLPPAETNINFRNDVFESETFNFLLYEYLYNGGGVSVGDINNDGLDDIYFSGNTVKNRLYLNQGNFEFKDISESAGVTSGNGFKTGVTMADVNNDGYLDIYVCKSALKDENLRRNELYINNGDLTFTEKAEAFGLDDPGYSVQAYFFDSDSDGDLDVYVLNHSSNMRESNTIKVTQNDNGKVVRAEPKSYANVTDRFYRNDITKFMDITSEAGVLSDAFGLSAVVGDFNNDFRPDIYVCNDYMMPDRLLINEGGNVFKDEIDNYFSHTSFSSMGSDFADINNDGHLDLFTLDMSPKKNDRRKMMMMAQNYDKFEKMLAYGFGVQYSANALQINTGIGHFSNIAFLDNLAQTEWSWSALFADFNNDGFKDVHITNGYNRDVTNNDYSRYKMDALQKQLNAKQITLKQWIENIPSVPVSAFLFKNQGDYSFKDVSDGWNSGRPSFSNGSAYTDLNNDGYIDIIVNNLNDYPFIMKNIGKARLKNNFISITFEHEAGKVAQGTIARLTLSDGTEITEIYNPTRGFLSSSQHRLHFGFKEKLKAEKLEIIWPDKQLQVINNPEINTITSIKRAPESKYSYTRTPSKYFEDASSKLKGAFTHVENDFIDFKREVLLHHKYSEEGPAVAVEDINGDGLEDIYLGGASGFSGKLFIQNKSGSFDFRSTTSFNEDKIYEDTDAIFFDADSDGYLDLYVVSGGNEHKAGSINYKDRLYRNDGNGNFQRLSKVLPDIMTSGSVVKVHDIDNDGQLDVFVGSRVTPGRYPEAPRSYILKNNNGIFKDATTAWSEGLENMGMITDAEFADLDNDGIKELIIAGEWLPISVFKFDEGRFVNVTKTFGLDNKTGWWNSITIADLNGDGLKDVIAGNLGLNSIFKASESEPVELYFKDFDNNGSIDPILTTYIEGVSYPIHSRDRMLDQMVMLKKRFTRYETYANAKIEDIFLPIELKGAIVLKANHLQHTLFVNEEGKRFKAHNLPKETQISVLNDAYVTDLNKDGLLDMVTGGNFYGTDAEFGRFDASIGATLINKGSELEALAASESGLSIPGNVQHIKPITIGEETYLLIIRNNGPASLLKQKKWAK</sequence>
<name>A0A265UZU5_9FLAO</name>
<dbReference type="InterPro" id="IPR011519">
    <property type="entry name" value="UnbV_ASPIC"/>
</dbReference>
<accession>A0A265UZU5</accession>
<organism evidence="3 4">
    <name type="scientific">Winogradskyella aurantia</name>
    <dbReference type="NCBI Taxonomy" id="1915063"/>
    <lineage>
        <taxon>Bacteria</taxon>
        <taxon>Pseudomonadati</taxon>
        <taxon>Bacteroidota</taxon>
        <taxon>Flavobacteriia</taxon>
        <taxon>Flavobacteriales</taxon>
        <taxon>Flavobacteriaceae</taxon>
        <taxon>Winogradskyella</taxon>
    </lineage>
</organism>
<dbReference type="PANTHER" id="PTHR16026:SF0">
    <property type="entry name" value="CARTILAGE ACIDIC PROTEIN 1"/>
    <property type="match status" value="1"/>
</dbReference>
<dbReference type="OrthoDB" id="9816120at2"/>
<gene>
    <name evidence="3" type="ORF">CA834_01110</name>
</gene>
<dbReference type="InterPro" id="IPR013517">
    <property type="entry name" value="FG-GAP"/>
</dbReference>
<protein>
    <recommendedName>
        <fullName evidence="2">ASPIC/UnbV domain-containing protein</fullName>
    </recommendedName>
</protein>